<accession>A0A0G0BSZ0</accession>
<comment type="caution">
    <text evidence="2">The sequence shown here is derived from an EMBL/GenBank/DDBJ whole genome shotgun (WGS) entry which is preliminary data.</text>
</comment>
<keyword evidence="1" id="KW-1133">Transmembrane helix</keyword>
<feature type="transmembrane region" description="Helical" evidence="1">
    <location>
        <begin position="32"/>
        <end position="54"/>
    </location>
</feature>
<dbReference type="Proteomes" id="UP000034952">
    <property type="component" value="Unassembled WGS sequence"/>
</dbReference>
<proteinExistence type="predicted"/>
<organism evidence="2 3">
    <name type="scientific">Candidatus Nomurabacteria bacterium GW2011_GWE1_35_16</name>
    <dbReference type="NCBI Taxonomy" id="1618761"/>
    <lineage>
        <taxon>Bacteria</taxon>
        <taxon>Candidatus Nomuraibacteriota</taxon>
    </lineage>
</organism>
<feature type="transmembrane region" description="Helical" evidence="1">
    <location>
        <begin position="7"/>
        <end position="26"/>
    </location>
</feature>
<keyword evidence="1" id="KW-0812">Transmembrane</keyword>
<sequence length="59" mass="6242">MKNNISNGGGGCIYGLALIGSLIYFLKGAVSFGAIMLAIGKSIVWPGVLVYHLLKFLQI</sequence>
<reference evidence="2 3" key="1">
    <citation type="journal article" date="2015" name="Nature">
        <title>rRNA introns, odd ribosomes, and small enigmatic genomes across a large radiation of phyla.</title>
        <authorList>
            <person name="Brown C.T."/>
            <person name="Hug L.A."/>
            <person name="Thomas B.C."/>
            <person name="Sharon I."/>
            <person name="Castelle C.J."/>
            <person name="Singh A."/>
            <person name="Wilkins M.J."/>
            <person name="Williams K.H."/>
            <person name="Banfield J.F."/>
        </authorList>
    </citation>
    <scope>NUCLEOTIDE SEQUENCE [LARGE SCALE GENOMIC DNA]</scope>
</reference>
<dbReference type="EMBL" id="LBPY01000002">
    <property type="protein sequence ID" value="KKP66846.1"/>
    <property type="molecule type" value="Genomic_DNA"/>
</dbReference>
<keyword evidence="1" id="KW-0472">Membrane</keyword>
<dbReference type="AlphaFoldDB" id="A0A0G0BSZ0"/>
<protein>
    <submittedName>
        <fullName evidence="2">Uncharacterized protein</fullName>
    </submittedName>
</protein>
<evidence type="ECO:0000313" key="3">
    <source>
        <dbReference type="Proteomes" id="UP000034952"/>
    </source>
</evidence>
<gene>
    <name evidence="2" type="ORF">UR64_C0002G0062</name>
</gene>
<name>A0A0G0BSZ0_9BACT</name>
<evidence type="ECO:0000313" key="2">
    <source>
        <dbReference type="EMBL" id="KKP66846.1"/>
    </source>
</evidence>
<evidence type="ECO:0000256" key="1">
    <source>
        <dbReference type="SAM" id="Phobius"/>
    </source>
</evidence>